<evidence type="ECO:0000256" key="6">
    <source>
        <dbReference type="ARBA" id="ARBA00022840"/>
    </source>
</evidence>
<comment type="caution">
    <text evidence="9">Lacks conserved residue(s) required for the propagation of feature annotation.</text>
</comment>
<dbReference type="GO" id="GO:0000287">
    <property type="term" value="F:magnesium ion binding"/>
    <property type="evidence" value="ECO:0007669"/>
    <property type="project" value="UniProtKB-UniRule"/>
</dbReference>
<organism evidence="12 13">
    <name type="scientific">Thermosporothrix hazakensis</name>
    <dbReference type="NCBI Taxonomy" id="644383"/>
    <lineage>
        <taxon>Bacteria</taxon>
        <taxon>Bacillati</taxon>
        <taxon>Chloroflexota</taxon>
        <taxon>Ktedonobacteria</taxon>
        <taxon>Ktedonobacterales</taxon>
        <taxon>Thermosporotrichaceae</taxon>
        <taxon>Thermosporothrix</taxon>
    </lineage>
</organism>
<dbReference type="FunFam" id="3.90.650.10:FF:000004">
    <property type="entry name" value="Selenide, water dikinase"/>
    <property type="match status" value="1"/>
</dbReference>
<dbReference type="Pfam" id="PF00586">
    <property type="entry name" value="AIRS"/>
    <property type="match status" value="1"/>
</dbReference>
<keyword evidence="5 9" id="KW-0418">Kinase</keyword>
<dbReference type="InterPro" id="IPR036676">
    <property type="entry name" value="PurM-like_C_sf"/>
</dbReference>
<comment type="cofactor">
    <cofactor evidence="9">
        <name>Mg(2+)</name>
        <dbReference type="ChEBI" id="CHEBI:18420"/>
    </cofactor>
    <text evidence="9">Binds 1 Mg(2+) ion per monomer.</text>
</comment>
<dbReference type="InterPro" id="IPR010918">
    <property type="entry name" value="PurM-like_C_dom"/>
</dbReference>
<dbReference type="NCBIfam" id="TIGR00476">
    <property type="entry name" value="selD"/>
    <property type="match status" value="1"/>
</dbReference>
<dbReference type="SUPFAM" id="SSF56042">
    <property type="entry name" value="PurM C-terminal domain-like"/>
    <property type="match status" value="1"/>
</dbReference>
<dbReference type="PANTHER" id="PTHR10256">
    <property type="entry name" value="SELENIDE, WATER DIKINASE"/>
    <property type="match status" value="1"/>
</dbReference>
<gene>
    <name evidence="9" type="primary">selD</name>
    <name evidence="12" type="ORF">EI42_01630</name>
</gene>
<keyword evidence="7 9" id="KW-0460">Magnesium</keyword>
<proteinExistence type="inferred from homology"/>
<evidence type="ECO:0000256" key="3">
    <source>
        <dbReference type="ARBA" id="ARBA00022723"/>
    </source>
</evidence>
<comment type="catalytic activity">
    <reaction evidence="9">
        <text>hydrogenselenide + ATP + H2O = selenophosphate + AMP + phosphate + 2 H(+)</text>
        <dbReference type="Rhea" id="RHEA:18737"/>
        <dbReference type="ChEBI" id="CHEBI:15377"/>
        <dbReference type="ChEBI" id="CHEBI:15378"/>
        <dbReference type="ChEBI" id="CHEBI:16144"/>
        <dbReference type="ChEBI" id="CHEBI:29317"/>
        <dbReference type="ChEBI" id="CHEBI:30616"/>
        <dbReference type="ChEBI" id="CHEBI:43474"/>
        <dbReference type="ChEBI" id="CHEBI:456215"/>
        <dbReference type="EC" id="2.7.9.3"/>
    </reaction>
</comment>
<keyword evidence="8 9" id="KW-0711">Selenium</keyword>
<keyword evidence="2 9" id="KW-0808">Transferase</keyword>
<dbReference type="Proteomes" id="UP000248806">
    <property type="component" value="Unassembled WGS sequence"/>
</dbReference>
<feature type="binding site" evidence="9">
    <location>
        <position position="208"/>
    </location>
    <ligand>
        <name>Mg(2+)</name>
        <dbReference type="ChEBI" id="CHEBI:18420"/>
    </ligand>
</feature>
<feature type="binding site" evidence="9">
    <location>
        <begin position="118"/>
        <end position="120"/>
    </location>
    <ligand>
        <name>ATP</name>
        <dbReference type="ChEBI" id="CHEBI:30616"/>
        <note>ligand shared between dimeric partners</note>
    </ligand>
</feature>
<protein>
    <recommendedName>
        <fullName evidence="9">Selenide, water dikinase</fullName>
        <ecNumber evidence="9">2.7.9.3</ecNumber>
    </recommendedName>
    <alternativeName>
        <fullName evidence="9">Selenium donor protein</fullName>
    </alternativeName>
    <alternativeName>
        <fullName evidence="9">Selenophosphate synthase</fullName>
    </alternativeName>
</protein>
<dbReference type="NCBIfam" id="NF002098">
    <property type="entry name" value="PRK00943.1"/>
    <property type="match status" value="1"/>
</dbReference>
<keyword evidence="6 9" id="KW-0067">ATP-binding</keyword>
<feature type="binding site" description="in other chain" evidence="9">
    <location>
        <position position="71"/>
    </location>
    <ligand>
        <name>ATP</name>
        <dbReference type="ChEBI" id="CHEBI:30616"/>
        <note>ligand shared between dimeric partners</note>
    </ligand>
</feature>
<dbReference type="SUPFAM" id="SSF55326">
    <property type="entry name" value="PurM N-terminal domain-like"/>
    <property type="match status" value="1"/>
</dbReference>
<keyword evidence="3 9" id="KW-0479">Metal-binding</keyword>
<evidence type="ECO:0000256" key="4">
    <source>
        <dbReference type="ARBA" id="ARBA00022741"/>
    </source>
</evidence>
<dbReference type="InterPro" id="IPR023061">
    <property type="entry name" value="SelD_I"/>
</dbReference>
<dbReference type="InterPro" id="IPR016188">
    <property type="entry name" value="PurM-like_N"/>
</dbReference>
<dbReference type="PANTHER" id="PTHR10256:SF0">
    <property type="entry name" value="INACTIVE SELENIDE, WATER DIKINASE-LIKE PROTEIN-RELATED"/>
    <property type="match status" value="1"/>
</dbReference>
<dbReference type="CDD" id="cd02195">
    <property type="entry name" value="SelD"/>
    <property type="match status" value="1"/>
</dbReference>
<feature type="binding site" description="in other chain" evidence="9">
    <location>
        <begin position="28"/>
        <end position="30"/>
    </location>
    <ligand>
        <name>ATP</name>
        <dbReference type="ChEBI" id="CHEBI:30616"/>
        <note>ligand shared between dimeric partners</note>
    </ligand>
</feature>
<evidence type="ECO:0000313" key="13">
    <source>
        <dbReference type="Proteomes" id="UP000248806"/>
    </source>
</evidence>
<keyword evidence="4 9" id="KW-0547">Nucleotide-binding</keyword>
<evidence type="ECO:0000256" key="7">
    <source>
        <dbReference type="ARBA" id="ARBA00022842"/>
    </source>
</evidence>
<comment type="subunit">
    <text evidence="9">Homodimer.</text>
</comment>
<evidence type="ECO:0000256" key="5">
    <source>
        <dbReference type="ARBA" id="ARBA00022777"/>
    </source>
</evidence>
<dbReference type="GO" id="GO:0016260">
    <property type="term" value="P:selenocysteine biosynthetic process"/>
    <property type="evidence" value="ECO:0007669"/>
    <property type="project" value="InterPro"/>
</dbReference>
<evidence type="ECO:0000256" key="1">
    <source>
        <dbReference type="ARBA" id="ARBA00008026"/>
    </source>
</evidence>
<dbReference type="EC" id="2.7.9.3" evidence="9"/>
<dbReference type="GO" id="GO:0005737">
    <property type="term" value="C:cytoplasm"/>
    <property type="evidence" value="ECO:0007669"/>
    <property type="project" value="TreeGrafter"/>
</dbReference>
<dbReference type="AlphaFoldDB" id="A0A326UAN2"/>
<dbReference type="EMBL" id="QKUF01000003">
    <property type="protein sequence ID" value="PZW33080.1"/>
    <property type="molecule type" value="Genomic_DNA"/>
</dbReference>
<comment type="function">
    <text evidence="9">Synthesizes selenophosphate from selenide and ATP.</text>
</comment>
<dbReference type="Gene3D" id="3.90.650.10">
    <property type="entry name" value="PurM-like C-terminal domain"/>
    <property type="match status" value="1"/>
</dbReference>
<dbReference type="Gene3D" id="3.30.1330.10">
    <property type="entry name" value="PurM-like, N-terminal domain"/>
    <property type="match status" value="1"/>
</dbReference>
<feature type="binding site" evidence="9">
    <location>
        <position position="71"/>
    </location>
    <ligand>
        <name>Mg(2+)</name>
        <dbReference type="ChEBI" id="CHEBI:18420"/>
    </ligand>
</feature>
<feature type="binding site" evidence="9">
    <location>
        <position position="31"/>
    </location>
    <ligand>
        <name>Mg(2+)</name>
        <dbReference type="ChEBI" id="CHEBI:18420"/>
    </ligand>
</feature>
<dbReference type="GO" id="GO:0004756">
    <property type="term" value="F:selenide, water dikinase activity"/>
    <property type="evidence" value="ECO:0007669"/>
    <property type="project" value="UniProtKB-UniRule"/>
</dbReference>
<evidence type="ECO:0000259" key="10">
    <source>
        <dbReference type="Pfam" id="PF00586"/>
    </source>
</evidence>
<dbReference type="PIRSF" id="PIRSF036407">
    <property type="entry name" value="Selenphspht_syn"/>
    <property type="match status" value="1"/>
</dbReference>
<keyword evidence="13" id="KW-1185">Reference proteome</keyword>
<feature type="binding site" description="in other chain" evidence="9">
    <location>
        <position position="48"/>
    </location>
    <ligand>
        <name>ATP</name>
        <dbReference type="ChEBI" id="CHEBI:30616"/>
        <note>ligand shared between dimeric partners</note>
    </ligand>
</feature>
<evidence type="ECO:0000256" key="9">
    <source>
        <dbReference type="HAMAP-Rule" id="MF_00625"/>
    </source>
</evidence>
<dbReference type="GO" id="GO:0005524">
    <property type="term" value="F:ATP binding"/>
    <property type="evidence" value="ECO:0007669"/>
    <property type="project" value="UniProtKB-UniRule"/>
</dbReference>
<evidence type="ECO:0000259" key="11">
    <source>
        <dbReference type="Pfam" id="PF02769"/>
    </source>
</evidence>
<feature type="domain" description="PurM-like C-terminal" evidence="11">
    <location>
        <begin position="148"/>
        <end position="324"/>
    </location>
</feature>
<comment type="caution">
    <text evidence="12">The sequence shown here is derived from an EMBL/GenBank/DDBJ whole genome shotgun (WGS) entry which is preliminary data.</text>
</comment>
<dbReference type="InterPro" id="IPR004536">
    <property type="entry name" value="SPS/SelD"/>
</dbReference>
<reference evidence="12 13" key="1">
    <citation type="submission" date="2018-06" db="EMBL/GenBank/DDBJ databases">
        <title>Genomic Encyclopedia of Archaeal and Bacterial Type Strains, Phase II (KMG-II): from individual species to whole genera.</title>
        <authorList>
            <person name="Goeker M."/>
        </authorList>
    </citation>
    <scope>NUCLEOTIDE SEQUENCE [LARGE SCALE GENOMIC DNA]</scope>
    <source>
        <strain evidence="12 13">ATCC BAA-1881</strain>
    </source>
</reference>
<feature type="domain" description="PurM-like N-terminal" evidence="10">
    <location>
        <begin position="30"/>
        <end position="136"/>
    </location>
</feature>
<dbReference type="HAMAP" id="MF_00625">
    <property type="entry name" value="SelD"/>
    <property type="match status" value="1"/>
</dbReference>
<evidence type="ECO:0000313" key="12">
    <source>
        <dbReference type="EMBL" id="PZW33080.1"/>
    </source>
</evidence>
<evidence type="ECO:0000256" key="2">
    <source>
        <dbReference type="ARBA" id="ARBA00022679"/>
    </source>
</evidence>
<comment type="similarity">
    <text evidence="1 9">Belongs to the selenophosphate synthase 1 family. Class I subfamily.</text>
</comment>
<dbReference type="InterPro" id="IPR036921">
    <property type="entry name" value="PurM-like_N_sf"/>
</dbReference>
<name>A0A326UAN2_THEHA</name>
<dbReference type="Pfam" id="PF02769">
    <property type="entry name" value="AIRS_C"/>
    <property type="match status" value="1"/>
</dbReference>
<evidence type="ECO:0000256" key="8">
    <source>
        <dbReference type="ARBA" id="ARBA00023266"/>
    </source>
</evidence>
<accession>A0A326UAN2</accession>
<sequence length="331" mass="35080">MGPGALAQVLRPLTHMSAPPELLVGLHSIDDAAVYRVNEHQAVISTADFFPPVVDDPYAFGAIAAANALSDIYAMGGQVLMALNLVAWPDNLDAAILTEILRGGSDIVAQAGAVIAGGHTVTDREPKYGLSVTGTVHPDHILTKGGARSGDLLILSKPLGTGLITTAHKRDQVQEADLHAAIQSMMQLNRRASEALVAAGNAVHAVTDITGFGLLGHAWEMAVQSKVTMRFSVDALPLLPGALHYVELGCIPGGAGRNEEYLAQRVRFAANVSEDQRILFWDPQTSGGLFAAIDPEVWPKLAAIAPDVTFWRIGEVGEQVDNEAQVLLEVK</sequence>